<dbReference type="SMART" id="SM00903">
    <property type="entry name" value="Flavin_Reduct"/>
    <property type="match status" value="1"/>
</dbReference>
<name>A0A8J4E1E9_9ACTN</name>
<dbReference type="GO" id="GO:0042602">
    <property type="term" value="F:riboflavin reductase (NADPH) activity"/>
    <property type="evidence" value="ECO:0007669"/>
    <property type="project" value="TreeGrafter"/>
</dbReference>
<dbReference type="InterPro" id="IPR002563">
    <property type="entry name" value="Flavin_Rdtase-like_dom"/>
</dbReference>
<gene>
    <name evidence="3" type="ORF">Vau01_053070</name>
</gene>
<feature type="domain" description="Flavin reductase like" evidence="2">
    <location>
        <begin position="10"/>
        <end position="154"/>
    </location>
</feature>
<evidence type="ECO:0000259" key="2">
    <source>
        <dbReference type="SMART" id="SM00903"/>
    </source>
</evidence>
<organism evidence="3 4">
    <name type="scientific">Virgisporangium aurantiacum</name>
    <dbReference type="NCBI Taxonomy" id="175570"/>
    <lineage>
        <taxon>Bacteria</taxon>
        <taxon>Bacillati</taxon>
        <taxon>Actinomycetota</taxon>
        <taxon>Actinomycetes</taxon>
        <taxon>Micromonosporales</taxon>
        <taxon>Micromonosporaceae</taxon>
        <taxon>Virgisporangium</taxon>
    </lineage>
</organism>
<accession>A0A8J4E1E9</accession>
<dbReference type="GO" id="GO:0010181">
    <property type="term" value="F:FMN binding"/>
    <property type="evidence" value="ECO:0007669"/>
    <property type="project" value="InterPro"/>
</dbReference>
<comment type="caution">
    <text evidence="3">The sequence shown here is derived from an EMBL/GenBank/DDBJ whole genome shotgun (WGS) entry which is preliminary data.</text>
</comment>
<dbReference type="Pfam" id="PF01613">
    <property type="entry name" value="Flavin_Reduct"/>
    <property type="match status" value="1"/>
</dbReference>
<dbReference type="SUPFAM" id="SSF50475">
    <property type="entry name" value="FMN-binding split barrel"/>
    <property type="match status" value="1"/>
</dbReference>
<dbReference type="Gene3D" id="2.30.110.10">
    <property type="entry name" value="Electron Transport, Fmn-binding Protein, Chain A"/>
    <property type="match status" value="1"/>
</dbReference>
<evidence type="ECO:0000313" key="4">
    <source>
        <dbReference type="Proteomes" id="UP000612585"/>
    </source>
</evidence>
<dbReference type="PANTHER" id="PTHR30466:SF1">
    <property type="entry name" value="FMN REDUCTASE (NADH) RUTF"/>
    <property type="match status" value="1"/>
</dbReference>
<sequence length="257" mass="27656">MNEATLRAVLGLFTTGVTVVTAAGPDGPIGVTANSFASVSLDPALVLFCIHRASRIRPVLTDAGPFAVNILAAHQEPLSRRFAGPVERRTEGVRFHDGVTGAPILTDATAYLDCDLYRRFDAGDHVVVIGRVRDHRVQHPGHRPLTFYRGGYGTVEDPDHGLIAPVAVPADHRVPDAVTGLATPAEYDRYFRLVRSDVGLAEWTRSCLDVNRAVIDELQGTSLSDDDRLSMVTGLVAALDITLSQWLAVAQPEESAA</sequence>
<dbReference type="InterPro" id="IPR050268">
    <property type="entry name" value="NADH-dep_flavin_reductase"/>
</dbReference>
<dbReference type="Proteomes" id="UP000612585">
    <property type="component" value="Unassembled WGS sequence"/>
</dbReference>
<dbReference type="PANTHER" id="PTHR30466">
    <property type="entry name" value="FLAVIN REDUCTASE"/>
    <property type="match status" value="1"/>
</dbReference>
<dbReference type="EMBL" id="BOPG01000033">
    <property type="protein sequence ID" value="GIJ57791.1"/>
    <property type="molecule type" value="Genomic_DNA"/>
</dbReference>
<evidence type="ECO:0000313" key="3">
    <source>
        <dbReference type="EMBL" id="GIJ57791.1"/>
    </source>
</evidence>
<evidence type="ECO:0000256" key="1">
    <source>
        <dbReference type="ARBA" id="ARBA00023002"/>
    </source>
</evidence>
<dbReference type="RefSeq" id="WP_203997482.1">
    <property type="nucleotide sequence ID" value="NZ_BOPG01000033.1"/>
</dbReference>
<dbReference type="AlphaFoldDB" id="A0A8J4E1E9"/>
<protein>
    <recommendedName>
        <fullName evidence="2">Flavin reductase like domain-containing protein</fullName>
    </recommendedName>
</protein>
<dbReference type="InterPro" id="IPR012349">
    <property type="entry name" value="Split_barrel_FMN-bd"/>
</dbReference>
<keyword evidence="4" id="KW-1185">Reference proteome</keyword>
<reference evidence="3" key="1">
    <citation type="submission" date="2021-01" db="EMBL/GenBank/DDBJ databases">
        <title>Whole genome shotgun sequence of Virgisporangium aurantiacum NBRC 16421.</title>
        <authorList>
            <person name="Komaki H."/>
            <person name="Tamura T."/>
        </authorList>
    </citation>
    <scope>NUCLEOTIDE SEQUENCE</scope>
    <source>
        <strain evidence="3">NBRC 16421</strain>
    </source>
</reference>
<keyword evidence="1" id="KW-0560">Oxidoreductase</keyword>
<proteinExistence type="predicted"/>